<keyword evidence="1" id="KW-0472">Membrane</keyword>
<dbReference type="Proteomes" id="UP000239197">
    <property type="component" value="Chromosome"/>
</dbReference>
<dbReference type="RefSeq" id="WP_104921875.1">
    <property type="nucleotide sequence ID" value="NZ_CP019062.1"/>
</dbReference>
<dbReference type="GO" id="GO:0016301">
    <property type="term" value="F:kinase activity"/>
    <property type="evidence" value="ECO:0007669"/>
    <property type="project" value="UniProtKB-KW"/>
</dbReference>
<gene>
    <name evidence="3" type="ORF">BV494_05115</name>
</gene>
<accession>A0A2L1UN35</accession>
<dbReference type="GO" id="GO:0016989">
    <property type="term" value="F:sigma factor antagonist activity"/>
    <property type="evidence" value="ECO:0007669"/>
    <property type="project" value="TreeGrafter"/>
</dbReference>
<evidence type="ECO:0000313" key="3">
    <source>
        <dbReference type="EMBL" id="AVF34346.1"/>
    </source>
</evidence>
<dbReference type="PANTHER" id="PTHR30273">
    <property type="entry name" value="PERIPLASMIC SIGNAL SENSOR AND SIGMA FACTOR ACTIVATOR FECR-RELATED"/>
    <property type="match status" value="1"/>
</dbReference>
<dbReference type="AlphaFoldDB" id="A0A2L1UN35"/>
<dbReference type="PANTHER" id="PTHR30273:SF2">
    <property type="entry name" value="PROTEIN FECR"/>
    <property type="match status" value="1"/>
</dbReference>
<feature type="domain" description="FecR protein" evidence="2">
    <location>
        <begin position="115"/>
        <end position="210"/>
    </location>
</feature>
<keyword evidence="1" id="KW-1133">Transmembrane helix</keyword>
<sequence>MNNISDAQMSASEQAARWLSRQQAGLSAREQREFTDWLSQGENAGEFQAMQAVWQRVGDLPQENIARLRASLPVKKPQARRPFWFAAPVAALLCVMLMWPAWQWFAPPVMTTAFHTGRGELEQLTLPDGTVVSLDAETQLQVAYFEQRREVTLIKGQAYFQVQHLEDKPFIVFSGPSRVTVLGTHFSVRYIPKSMSGDGTDVAVSRGAVRVGPRSWLQNMHWRVMATLRQDPQNRHLMVLRASQRATSDASGALTRQASVAPDSLADWRQSRINFNNTPLSLALAEFSRYGEMPYHAASPDVAALRISGSFNVHRPDSFIRALPKVLPVKISTQTGETQISQR</sequence>
<proteinExistence type="predicted"/>
<dbReference type="Pfam" id="PF04773">
    <property type="entry name" value="FecR"/>
    <property type="match status" value="1"/>
</dbReference>
<dbReference type="OrthoDB" id="9771237at2"/>
<dbReference type="KEGG" id="rox:BV494_05115"/>
<evidence type="ECO:0000259" key="2">
    <source>
        <dbReference type="Pfam" id="PF04773"/>
    </source>
</evidence>
<name>A0A2L1UN35_9GAMM</name>
<keyword evidence="3" id="KW-0418">Kinase</keyword>
<feature type="transmembrane region" description="Helical" evidence="1">
    <location>
        <begin position="83"/>
        <end position="102"/>
    </location>
</feature>
<dbReference type="PIRSF" id="PIRSF018266">
    <property type="entry name" value="FecR"/>
    <property type="match status" value="1"/>
</dbReference>
<keyword evidence="3" id="KW-0808">Transferase</keyword>
<protein>
    <submittedName>
        <fullName evidence="3">Histidine kinase</fullName>
    </submittedName>
</protein>
<dbReference type="Gene3D" id="2.60.120.1440">
    <property type="match status" value="1"/>
</dbReference>
<keyword evidence="1" id="KW-0812">Transmembrane</keyword>
<dbReference type="InterPro" id="IPR006860">
    <property type="entry name" value="FecR"/>
</dbReference>
<evidence type="ECO:0000256" key="1">
    <source>
        <dbReference type="SAM" id="Phobius"/>
    </source>
</evidence>
<reference evidence="4" key="1">
    <citation type="submission" date="2017-01" db="EMBL/GenBank/DDBJ databases">
        <title>Genome sequence of Rouxiella sp. ERMR1:05.</title>
        <authorList>
            <person name="Kumar R."/>
            <person name="Singh D."/>
            <person name="Kumar S."/>
        </authorList>
    </citation>
    <scope>NUCLEOTIDE SEQUENCE [LARGE SCALE GENOMIC DNA]</scope>
    <source>
        <strain evidence="4">ERMR1:05</strain>
    </source>
</reference>
<organism evidence="3 4">
    <name type="scientific">Rahnella sikkimica</name>
    <dbReference type="NCBI Taxonomy" id="1805933"/>
    <lineage>
        <taxon>Bacteria</taxon>
        <taxon>Pseudomonadati</taxon>
        <taxon>Pseudomonadota</taxon>
        <taxon>Gammaproteobacteria</taxon>
        <taxon>Enterobacterales</taxon>
        <taxon>Yersiniaceae</taxon>
        <taxon>Rahnella</taxon>
    </lineage>
</organism>
<dbReference type="InterPro" id="IPR012373">
    <property type="entry name" value="Ferrdict_sens_TM"/>
</dbReference>
<keyword evidence="4" id="KW-1185">Reference proteome</keyword>
<evidence type="ECO:0000313" key="4">
    <source>
        <dbReference type="Proteomes" id="UP000239197"/>
    </source>
</evidence>
<dbReference type="EMBL" id="CP019062">
    <property type="protein sequence ID" value="AVF34346.1"/>
    <property type="molecule type" value="Genomic_DNA"/>
</dbReference>